<keyword evidence="1" id="KW-0472">Membrane</keyword>
<sequence>MYTLCCMSLSLAARIIATLGLSVSILMINIVISEFFGRSRDEFFNAVEPWSFLGLNWTRFLHNSNIPNRVLVIFSCYFGYLILYLITCSLLAIGTVIRHSQFASPWLYFQIVSIADQLVTFILNLTTIPAPENAERSHWYIPLCSLHLMYTIYVWMVVFAASEEWSLNPARSLTNLNLFDAFIVDESIEINSQPRPEKSPSYLAQNNIFFEVEIPHPLPDKYDIV</sequence>
<keyword evidence="1" id="KW-1133">Transmembrane helix</keyword>
<feature type="transmembrane region" description="Helical" evidence="1">
    <location>
        <begin position="106"/>
        <end position="127"/>
    </location>
</feature>
<protein>
    <submittedName>
        <fullName evidence="2">Uncharacterized protein</fullName>
    </submittedName>
</protein>
<comment type="caution">
    <text evidence="2">The sequence shown here is derived from an EMBL/GenBank/DDBJ whole genome shotgun (WGS) entry which is preliminary data.</text>
</comment>
<feature type="transmembrane region" description="Helical" evidence="1">
    <location>
        <begin position="12"/>
        <end position="32"/>
    </location>
</feature>
<gene>
    <name evidence="2" type="ORF">PV327_005694</name>
</gene>
<keyword evidence="1" id="KW-0812">Transmembrane</keyword>
<evidence type="ECO:0000313" key="2">
    <source>
        <dbReference type="EMBL" id="KAK0180007.1"/>
    </source>
</evidence>
<reference evidence="2" key="1">
    <citation type="journal article" date="2023" name="bioRxiv">
        <title>Scaffold-level genome assemblies of two parasitoid biocontrol wasps reveal the parthenogenesis mechanism and an associated novel virus.</title>
        <authorList>
            <person name="Inwood S."/>
            <person name="Skelly J."/>
            <person name="Guhlin J."/>
            <person name="Harrop T."/>
            <person name="Goldson S."/>
            <person name="Dearden P."/>
        </authorList>
    </citation>
    <scope>NUCLEOTIDE SEQUENCE</scope>
    <source>
        <strain evidence="2">Lincoln</strain>
        <tissue evidence="2">Whole body</tissue>
    </source>
</reference>
<reference evidence="2" key="2">
    <citation type="submission" date="2023-03" db="EMBL/GenBank/DDBJ databases">
        <authorList>
            <person name="Inwood S.N."/>
            <person name="Skelly J.G."/>
            <person name="Guhlin J."/>
            <person name="Harrop T.W.R."/>
            <person name="Goldson S.G."/>
            <person name="Dearden P.K."/>
        </authorList>
    </citation>
    <scope>NUCLEOTIDE SEQUENCE</scope>
    <source>
        <strain evidence="2">Lincoln</strain>
        <tissue evidence="2">Whole body</tissue>
    </source>
</reference>
<accession>A0AA39G1X2</accession>
<dbReference type="Proteomes" id="UP001168972">
    <property type="component" value="Unassembled WGS sequence"/>
</dbReference>
<dbReference type="EMBL" id="JAQQBR010000003">
    <property type="protein sequence ID" value="KAK0180007.1"/>
    <property type="molecule type" value="Genomic_DNA"/>
</dbReference>
<feature type="transmembrane region" description="Helical" evidence="1">
    <location>
        <begin position="70"/>
        <end position="94"/>
    </location>
</feature>
<evidence type="ECO:0000313" key="3">
    <source>
        <dbReference type="Proteomes" id="UP001168972"/>
    </source>
</evidence>
<evidence type="ECO:0000256" key="1">
    <source>
        <dbReference type="SAM" id="Phobius"/>
    </source>
</evidence>
<dbReference type="AlphaFoldDB" id="A0AA39G1X2"/>
<name>A0AA39G1X2_MICHY</name>
<organism evidence="2 3">
    <name type="scientific">Microctonus hyperodae</name>
    <name type="common">Parasitoid wasp</name>
    <dbReference type="NCBI Taxonomy" id="165561"/>
    <lineage>
        <taxon>Eukaryota</taxon>
        <taxon>Metazoa</taxon>
        <taxon>Ecdysozoa</taxon>
        <taxon>Arthropoda</taxon>
        <taxon>Hexapoda</taxon>
        <taxon>Insecta</taxon>
        <taxon>Pterygota</taxon>
        <taxon>Neoptera</taxon>
        <taxon>Endopterygota</taxon>
        <taxon>Hymenoptera</taxon>
        <taxon>Apocrita</taxon>
        <taxon>Ichneumonoidea</taxon>
        <taxon>Braconidae</taxon>
        <taxon>Euphorinae</taxon>
        <taxon>Microctonus</taxon>
    </lineage>
</organism>
<feature type="transmembrane region" description="Helical" evidence="1">
    <location>
        <begin position="139"/>
        <end position="161"/>
    </location>
</feature>
<keyword evidence="3" id="KW-1185">Reference proteome</keyword>
<proteinExistence type="predicted"/>